<evidence type="ECO:0000256" key="3">
    <source>
        <dbReference type="ARBA" id="ARBA00022490"/>
    </source>
</evidence>
<evidence type="ECO:0000313" key="11">
    <source>
        <dbReference type="Proteomes" id="UP000027265"/>
    </source>
</evidence>
<dbReference type="InterPro" id="IPR051501">
    <property type="entry name" value="eIF2B_alpha/beta/delta"/>
</dbReference>
<dbReference type="HOGENOM" id="CLU_016218_0_0_1"/>
<dbReference type="InterPro" id="IPR000649">
    <property type="entry name" value="IF-2B-related"/>
</dbReference>
<dbReference type="GO" id="GO:0005829">
    <property type="term" value="C:cytosol"/>
    <property type="evidence" value="ECO:0007669"/>
    <property type="project" value="UniProtKB-SubCell"/>
</dbReference>
<dbReference type="SUPFAM" id="SSF100950">
    <property type="entry name" value="NagB/RpiA/CoA transferase-like"/>
    <property type="match status" value="1"/>
</dbReference>
<dbReference type="PANTHER" id="PTHR45860:SF1">
    <property type="entry name" value="TRANSLATION INITIATION FACTOR EIF-2B SUBUNIT ALPHA"/>
    <property type="match status" value="1"/>
</dbReference>
<dbReference type="Gene3D" id="1.20.120.1070">
    <property type="entry name" value="Translation initiation factor eIF-2B, N-terminal domain"/>
    <property type="match status" value="1"/>
</dbReference>
<dbReference type="InterPro" id="IPR037171">
    <property type="entry name" value="NagB/RpiA_transferase-like"/>
</dbReference>
<protein>
    <recommendedName>
        <fullName evidence="6">Translation initiation factor eIF2B subunit alpha</fullName>
    </recommendedName>
    <alternativeName>
        <fullName evidence="7">eIF2B GDP-GTP exchange factor subunit alpha</fullName>
    </alternativeName>
</protein>
<accession>A0A067Q3Y3</accession>
<evidence type="ECO:0000256" key="1">
    <source>
        <dbReference type="ARBA" id="ARBA00004514"/>
    </source>
</evidence>
<dbReference type="EMBL" id="KL197713">
    <property type="protein sequence ID" value="KDQ60850.1"/>
    <property type="molecule type" value="Genomic_DNA"/>
</dbReference>
<dbReference type="InterPro" id="IPR042528">
    <property type="entry name" value="elF-2B_alpha_N"/>
</dbReference>
<evidence type="ECO:0000256" key="9">
    <source>
        <dbReference type="RuleBase" id="RU003814"/>
    </source>
</evidence>
<sequence length="381" mass="41539">MAVPLVSVPEFGLRSTHSQAISVSATIEEEPSASQEFNVFQVYQRILENEEIATPLAAILALTELLDHSRAGTMFELVKELNGGAEVLKTRTSNSISLNAGCELFIAFVTLFPHESDSFSELKTELVKQGQQYAKEALTYRHKIAELALGFIKDDSVILTHSYSRVVIQALLLAHKQKRISVYVTEARPRGFGVKTYEILTAAGIPCAMVLDSAVAYVMDTVDFVLVGSEAVVESGGLINAVGSNQMAIIAKAANKPFYALAESYKFHRLFPLSQYDLPTHHPDILSFPKPAHRSSPALTARPSVHPSIAGHVSTATEELPTWKSGLLVKSPFQMSMTPEQISRNPSVDYTRPDLISLVFSDVGILTPEGVSQYLVGMFAG</sequence>
<evidence type="ECO:0000256" key="5">
    <source>
        <dbReference type="ARBA" id="ARBA00022917"/>
    </source>
</evidence>
<organism evidence="10 11">
    <name type="scientific">Jaapia argillacea MUCL 33604</name>
    <dbReference type="NCBI Taxonomy" id="933084"/>
    <lineage>
        <taxon>Eukaryota</taxon>
        <taxon>Fungi</taxon>
        <taxon>Dikarya</taxon>
        <taxon>Basidiomycota</taxon>
        <taxon>Agaricomycotina</taxon>
        <taxon>Agaricomycetes</taxon>
        <taxon>Agaricomycetidae</taxon>
        <taxon>Jaapiales</taxon>
        <taxon>Jaapiaceae</taxon>
        <taxon>Jaapia</taxon>
    </lineage>
</organism>
<keyword evidence="3" id="KW-0963">Cytoplasm</keyword>
<keyword evidence="11" id="KW-1185">Reference proteome</keyword>
<reference evidence="11" key="1">
    <citation type="journal article" date="2014" name="Proc. Natl. Acad. Sci. U.S.A.">
        <title>Extensive sampling of basidiomycete genomes demonstrates inadequacy of the white-rot/brown-rot paradigm for wood decay fungi.</title>
        <authorList>
            <person name="Riley R."/>
            <person name="Salamov A.A."/>
            <person name="Brown D.W."/>
            <person name="Nagy L.G."/>
            <person name="Floudas D."/>
            <person name="Held B.W."/>
            <person name="Levasseur A."/>
            <person name="Lombard V."/>
            <person name="Morin E."/>
            <person name="Otillar R."/>
            <person name="Lindquist E.A."/>
            <person name="Sun H."/>
            <person name="LaButti K.M."/>
            <person name="Schmutz J."/>
            <person name="Jabbour D."/>
            <person name="Luo H."/>
            <person name="Baker S.E."/>
            <person name="Pisabarro A.G."/>
            <person name="Walton J.D."/>
            <person name="Blanchette R.A."/>
            <person name="Henrissat B."/>
            <person name="Martin F."/>
            <person name="Cullen D."/>
            <person name="Hibbett D.S."/>
            <person name="Grigoriev I.V."/>
        </authorList>
    </citation>
    <scope>NUCLEOTIDE SEQUENCE [LARGE SCALE GENOMIC DNA]</scope>
    <source>
        <strain evidence="11">MUCL 33604</strain>
    </source>
</reference>
<dbReference type="AlphaFoldDB" id="A0A067Q3Y3"/>
<dbReference type="STRING" id="933084.A0A067Q3Y3"/>
<proteinExistence type="inferred from homology"/>
<keyword evidence="4" id="KW-0396">Initiation factor</keyword>
<dbReference type="Pfam" id="PF01008">
    <property type="entry name" value="IF-2B"/>
    <property type="match status" value="1"/>
</dbReference>
<dbReference type="OrthoDB" id="10249309at2759"/>
<dbReference type="PANTHER" id="PTHR45860">
    <property type="entry name" value="TRANSLATION INITIATION FACTOR EIF-2B SUBUNIT ALPHA"/>
    <property type="match status" value="1"/>
</dbReference>
<comment type="similarity">
    <text evidence="2 9">Belongs to the eIF-2B alpha/beta/delta subunits family.</text>
</comment>
<gene>
    <name evidence="10" type="ORF">JAAARDRAFT_204649</name>
</gene>
<dbReference type="InterPro" id="IPR042529">
    <property type="entry name" value="IF_2B-like_C"/>
</dbReference>
<dbReference type="GO" id="GO:0003743">
    <property type="term" value="F:translation initiation factor activity"/>
    <property type="evidence" value="ECO:0007669"/>
    <property type="project" value="UniProtKB-KW"/>
</dbReference>
<dbReference type="GO" id="GO:0005085">
    <property type="term" value="F:guanyl-nucleotide exchange factor activity"/>
    <property type="evidence" value="ECO:0007669"/>
    <property type="project" value="TreeGrafter"/>
</dbReference>
<comment type="subcellular location">
    <subcellularLocation>
        <location evidence="1">Cytoplasm</location>
        <location evidence="1">Cytosol</location>
    </subcellularLocation>
</comment>
<keyword evidence="5" id="KW-0648">Protein biosynthesis</keyword>
<dbReference type="FunCoup" id="A0A067Q3Y3">
    <property type="interactions" value="734"/>
</dbReference>
<evidence type="ECO:0000256" key="7">
    <source>
        <dbReference type="ARBA" id="ARBA00044236"/>
    </source>
</evidence>
<evidence type="ECO:0000256" key="8">
    <source>
        <dbReference type="ARBA" id="ARBA00046432"/>
    </source>
</evidence>
<name>A0A067Q3Y3_9AGAM</name>
<evidence type="ECO:0000313" key="10">
    <source>
        <dbReference type="EMBL" id="KDQ60850.1"/>
    </source>
</evidence>
<dbReference type="InParanoid" id="A0A067Q3Y3"/>
<dbReference type="GO" id="GO:0005851">
    <property type="term" value="C:eukaryotic translation initiation factor 2B complex"/>
    <property type="evidence" value="ECO:0007669"/>
    <property type="project" value="TreeGrafter"/>
</dbReference>
<evidence type="ECO:0000256" key="4">
    <source>
        <dbReference type="ARBA" id="ARBA00022540"/>
    </source>
</evidence>
<evidence type="ECO:0000256" key="6">
    <source>
        <dbReference type="ARBA" id="ARBA00044208"/>
    </source>
</evidence>
<dbReference type="Proteomes" id="UP000027265">
    <property type="component" value="Unassembled WGS sequence"/>
</dbReference>
<comment type="subunit">
    <text evidence="8">Component of the translation initiation factor 2B (eIF2B) complex which is a heterodecamer of two sets of five different subunits: alpha, beta, gamma, delta and epsilon. Subunits alpha, beta and delta comprise a regulatory subcomplex and subunits epsilon and gamma comprise a catalytic subcomplex. Within the complex, the hexameric regulatory complex resides at the center, with the two heterodimeric catalytic subcomplexes bound on opposite sides.</text>
</comment>
<evidence type="ECO:0000256" key="2">
    <source>
        <dbReference type="ARBA" id="ARBA00007251"/>
    </source>
</evidence>
<dbReference type="Gene3D" id="3.40.50.10470">
    <property type="entry name" value="Translation initiation factor eif-2b, domain 2"/>
    <property type="match status" value="1"/>
</dbReference>